<dbReference type="EMBL" id="JAOPGA020001806">
    <property type="protein sequence ID" value="KAL0491463.1"/>
    <property type="molecule type" value="Genomic_DNA"/>
</dbReference>
<dbReference type="Pfam" id="PF13925">
    <property type="entry name" value="Katanin_con80"/>
    <property type="match status" value="1"/>
</dbReference>
<dbReference type="PROSITE" id="PS00678">
    <property type="entry name" value="WD_REPEATS_1"/>
    <property type="match status" value="1"/>
</dbReference>
<dbReference type="Gene3D" id="2.130.10.10">
    <property type="entry name" value="YVTN repeat-like/Quinoprotein amine dehydrogenase"/>
    <property type="match status" value="2"/>
</dbReference>
<organism evidence="8 9">
    <name type="scientific">Acrasis kona</name>
    <dbReference type="NCBI Taxonomy" id="1008807"/>
    <lineage>
        <taxon>Eukaryota</taxon>
        <taxon>Discoba</taxon>
        <taxon>Heterolobosea</taxon>
        <taxon>Tetramitia</taxon>
        <taxon>Eutetramitia</taxon>
        <taxon>Acrasidae</taxon>
        <taxon>Acrasis</taxon>
    </lineage>
</organism>
<dbReference type="SMART" id="SM00320">
    <property type="entry name" value="WD40"/>
    <property type="match status" value="5"/>
</dbReference>
<gene>
    <name evidence="8" type="ORF">AKO1_000890</name>
</gene>
<evidence type="ECO:0000256" key="2">
    <source>
        <dbReference type="ARBA" id="ARBA00022490"/>
    </source>
</evidence>
<keyword evidence="9" id="KW-1185">Reference proteome</keyword>
<protein>
    <submittedName>
        <fullName evidence="8">KATNB1</fullName>
    </submittedName>
</protein>
<sequence length="477" mass="53486">MNKRDYRIPHDKANCAKFSSTGSTFVTGGDDGRVCVWSENEQREFTGSSAVTSVAINEDESAVAVGSEGGNVKYINLDKNKSYRFMGHKTKVTCLEFHVGGDHLVSGSIDGTVKLWKLSNPSKNAQAVQCIKHGEQPVTALVCTPDGKYVISGSNDGKIKITDLTVNREKAILTGHTQAVISLRTHPEEETLASSSLDRTIRVWDLTKGEVIYVTDISSIPIRSVSFHPQFDSFAADGEKINFGTVTDTIIDKNTLFMKVISVASAGYINIHGIDLTTKLPWSTARQSNGRQDVCDIPDDVLIKAITDHKGVHTILSDRLKNFRIVKRLMLDERESRQAIINLVRTKDHAIAIDVMKQMMKPIHVRRFLTLDICTFLLPLLHELFLSPHEDYIITALRMATLLYECFYRIIRDTLNAGPGSVTDISQESRQEKCSSCKDVFEKLYKTANMRFKHQLTDMGSYSRQFLRMMNNAETRL</sequence>
<keyword evidence="4" id="KW-0677">Repeat</keyword>
<keyword evidence="2" id="KW-0963">Cytoplasm</keyword>
<dbReference type="InterPro" id="IPR028021">
    <property type="entry name" value="Katanin_C-terminal"/>
</dbReference>
<dbReference type="InterPro" id="IPR020472">
    <property type="entry name" value="WD40_PAC1"/>
</dbReference>
<dbReference type="PROSITE" id="PS50082">
    <property type="entry name" value="WD_REPEATS_2"/>
    <property type="match status" value="3"/>
</dbReference>
<dbReference type="GO" id="GO:0007019">
    <property type="term" value="P:microtubule depolymerization"/>
    <property type="evidence" value="ECO:0007669"/>
    <property type="project" value="TreeGrafter"/>
</dbReference>
<reference evidence="8 9" key="1">
    <citation type="submission" date="2024-03" db="EMBL/GenBank/DDBJ databases">
        <title>The Acrasis kona genome and developmental transcriptomes reveal deep origins of eukaryotic multicellular pathways.</title>
        <authorList>
            <person name="Sheikh S."/>
            <person name="Fu C.-J."/>
            <person name="Brown M.W."/>
            <person name="Baldauf S.L."/>
        </authorList>
    </citation>
    <scope>NUCLEOTIDE SEQUENCE [LARGE SCALE GENOMIC DNA]</scope>
    <source>
        <strain evidence="8 9">ATCC MYA-3509</strain>
    </source>
</reference>
<evidence type="ECO:0000256" key="1">
    <source>
        <dbReference type="ARBA" id="ARBA00004245"/>
    </source>
</evidence>
<dbReference type="InterPro" id="IPR036322">
    <property type="entry name" value="WD40_repeat_dom_sf"/>
</dbReference>
<comment type="caution">
    <text evidence="8">The sequence shown here is derived from an EMBL/GenBank/DDBJ whole genome shotgun (WGS) entry which is preliminary data.</text>
</comment>
<evidence type="ECO:0000313" key="8">
    <source>
        <dbReference type="EMBL" id="KAL0491463.1"/>
    </source>
</evidence>
<dbReference type="Pfam" id="PF00400">
    <property type="entry name" value="WD40"/>
    <property type="match status" value="5"/>
</dbReference>
<dbReference type="InterPro" id="IPR015943">
    <property type="entry name" value="WD40/YVTN_repeat-like_dom_sf"/>
</dbReference>
<dbReference type="PROSITE" id="PS50294">
    <property type="entry name" value="WD_REPEATS_REGION"/>
    <property type="match status" value="2"/>
</dbReference>
<dbReference type="PANTHER" id="PTHR19845">
    <property type="entry name" value="KATANIN P80 SUBUNIT"/>
    <property type="match status" value="1"/>
</dbReference>
<name>A0AAW2ZNN9_9EUKA</name>
<proteinExistence type="predicted"/>
<feature type="repeat" description="WD" evidence="6">
    <location>
        <begin position="131"/>
        <end position="172"/>
    </location>
</feature>
<dbReference type="PANTHER" id="PTHR19845:SF0">
    <property type="entry name" value="KATANIN P80 WD40 REPEAT-CONTAINING SUBUNIT B1"/>
    <property type="match status" value="1"/>
</dbReference>
<dbReference type="PRINTS" id="PR00320">
    <property type="entry name" value="GPROTEINBRPT"/>
</dbReference>
<dbReference type="GO" id="GO:0008352">
    <property type="term" value="C:katanin complex"/>
    <property type="evidence" value="ECO:0007669"/>
    <property type="project" value="TreeGrafter"/>
</dbReference>
<dbReference type="InterPro" id="IPR001680">
    <property type="entry name" value="WD40_rpt"/>
</dbReference>
<evidence type="ECO:0000313" key="9">
    <source>
        <dbReference type="Proteomes" id="UP001431209"/>
    </source>
</evidence>
<dbReference type="Proteomes" id="UP001431209">
    <property type="component" value="Unassembled WGS sequence"/>
</dbReference>
<dbReference type="SUPFAM" id="SSF50978">
    <property type="entry name" value="WD40 repeat-like"/>
    <property type="match status" value="1"/>
</dbReference>
<evidence type="ECO:0000256" key="6">
    <source>
        <dbReference type="PROSITE-ProRule" id="PRU00221"/>
    </source>
</evidence>
<evidence type="ECO:0000256" key="3">
    <source>
        <dbReference type="ARBA" id="ARBA00022574"/>
    </source>
</evidence>
<feature type="repeat" description="WD" evidence="6">
    <location>
        <begin position="85"/>
        <end position="126"/>
    </location>
</feature>
<keyword evidence="3 6" id="KW-0853">WD repeat</keyword>
<dbReference type="AlphaFoldDB" id="A0AAW2ZNN9"/>
<feature type="domain" description="Katanin p80 subunit C-terminal" evidence="7">
    <location>
        <begin position="308"/>
        <end position="449"/>
    </location>
</feature>
<dbReference type="InterPro" id="IPR019775">
    <property type="entry name" value="WD40_repeat_CS"/>
</dbReference>
<feature type="repeat" description="WD" evidence="6">
    <location>
        <begin position="173"/>
        <end position="214"/>
    </location>
</feature>
<accession>A0AAW2ZNN9</accession>
<comment type="subcellular location">
    <subcellularLocation>
        <location evidence="1">Cytoplasm</location>
        <location evidence="1">Cytoskeleton</location>
    </subcellularLocation>
</comment>
<evidence type="ECO:0000256" key="5">
    <source>
        <dbReference type="ARBA" id="ARBA00023212"/>
    </source>
</evidence>
<dbReference type="GO" id="GO:0008017">
    <property type="term" value="F:microtubule binding"/>
    <property type="evidence" value="ECO:0007669"/>
    <property type="project" value="InterPro"/>
</dbReference>
<keyword evidence="5" id="KW-0206">Cytoskeleton</keyword>
<evidence type="ECO:0000256" key="4">
    <source>
        <dbReference type="ARBA" id="ARBA00022737"/>
    </source>
</evidence>
<evidence type="ECO:0000259" key="7">
    <source>
        <dbReference type="Pfam" id="PF13925"/>
    </source>
</evidence>